<dbReference type="PANTHER" id="PTHR33332">
    <property type="entry name" value="REVERSE TRANSCRIPTASE DOMAIN-CONTAINING PROTEIN"/>
    <property type="match status" value="1"/>
</dbReference>
<reference evidence="1" key="1">
    <citation type="submission" date="2020-04" db="EMBL/GenBank/DDBJ databases">
        <authorList>
            <person name="Alioto T."/>
            <person name="Alioto T."/>
            <person name="Gomez Garrido J."/>
        </authorList>
    </citation>
    <scope>NUCLEOTIDE SEQUENCE</scope>
    <source>
        <strain evidence="1">A484AB</strain>
    </source>
</reference>
<dbReference type="SUPFAM" id="SSF56672">
    <property type="entry name" value="DNA/RNA polymerases"/>
    <property type="match status" value="1"/>
</dbReference>
<gene>
    <name evidence="1" type="ORF">PACLA_8A029482</name>
</gene>
<dbReference type="PROSITE" id="PS50878">
    <property type="entry name" value="RT_POL"/>
    <property type="match status" value="1"/>
</dbReference>
<protein>
    <submittedName>
        <fullName evidence="1">Uncharacterized protein</fullName>
    </submittedName>
</protein>
<evidence type="ECO:0000313" key="2">
    <source>
        <dbReference type="Proteomes" id="UP001152795"/>
    </source>
</evidence>
<organism evidence="1 2">
    <name type="scientific">Paramuricea clavata</name>
    <name type="common">Red gorgonian</name>
    <name type="synonym">Violescent sea-whip</name>
    <dbReference type="NCBI Taxonomy" id="317549"/>
    <lineage>
        <taxon>Eukaryota</taxon>
        <taxon>Metazoa</taxon>
        <taxon>Cnidaria</taxon>
        <taxon>Anthozoa</taxon>
        <taxon>Octocorallia</taxon>
        <taxon>Malacalcyonacea</taxon>
        <taxon>Plexauridae</taxon>
        <taxon>Paramuricea</taxon>
    </lineage>
</organism>
<dbReference type="SUPFAM" id="SSF56219">
    <property type="entry name" value="DNase I-like"/>
    <property type="match status" value="1"/>
</dbReference>
<dbReference type="CDD" id="cd01650">
    <property type="entry name" value="RT_nLTR_like"/>
    <property type="match status" value="1"/>
</dbReference>
<dbReference type="AlphaFoldDB" id="A0A6S7G4H7"/>
<name>A0A6S7G4H7_PARCT</name>
<dbReference type="Pfam" id="PF00078">
    <property type="entry name" value="RVT_1"/>
    <property type="match status" value="1"/>
</dbReference>
<dbReference type="InterPro" id="IPR043502">
    <property type="entry name" value="DNA/RNA_pol_sf"/>
</dbReference>
<dbReference type="EMBL" id="CACRXK020001078">
    <property type="protein sequence ID" value="CAB3986828.1"/>
    <property type="molecule type" value="Genomic_DNA"/>
</dbReference>
<dbReference type="OrthoDB" id="5971222at2759"/>
<keyword evidence="2" id="KW-1185">Reference proteome</keyword>
<dbReference type="Proteomes" id="UP001152795">
    <property type="component" value="Unassembled WGS sequence"/>
</dbReference>
<comment type="caution">
    <text evidence="1">The sequence shown here is derived from an EMBL/GenBank/DDBJ whole genome shotgun (WGS) entry which is preliminary data.</text>
</comment>
<dbReference type="InterPro" id="IPR036691">
    <property type="entry name" value="Endo/exonu/phosph_ase_sf"/>
</dbReference>
<proteinExistence type="predicted"/>
<evidence type="ECO:0000313" key="1">
    <source>
        <dbReference type="EMBL" id="CAB3986828.1"/>
    </source>
</evidence>
<sequence>MNLSQLIKSSTRITNTTQSLLDVVLVSSNSLVRRSGVLNTTISDHLPVYVDFKLKSRKHPPHYITVRSYKNYSPSLFITDLARSSHDSLLSIFNDGDVNSMLDTFNQTIQSTLDSHAPIKTVKVRSRPCPFVTQDIKDLMKTRDQLHRLYLQTRDDLDWSNFKDARKAVKRMLKDSEEITIWMKFSDIKTTQALFGKLSIKPYHQKFFSSVGKNAADASIRLAEEKNITVEETPLETVYMPSQDLFSFRTVTSEEVRRVTASLPLNKTPGPDKINSRILKDCLPVILGPLTHIINCSITSHTFPTAWKEAEVIPIVKDGDHEVASNNRPISLLAIETLNIFSTDTMLEAMDKKELTALVLLDLSKAFDSINHHRLLHKLANVGASPATVQWFKSYLSDRFQSTRINSALSDPLPITHGVPQGATLSPLLFCIYLNDLPSVSRDSSLESYVDDSKVLLSFPLRQIDAAIANLERDLHRVASWCCENHLLINPGKTKYMMIGTRQMMSKLPTDTSISFLGKSLKPVDSAKDLGVTLDRHLNYDKHVSLLVSSCMNKLCQINRAKNSFDTKTLSEVISSLVISKMVYCSSVWSNTSASNVKKVQSIQNFACKIVTKSRKFDHVTPLLRELNWLPVDKLLYFRDASLTYKCVNNLAPDYLCNKLIKRSSIHDRRTRTHDSLQIPLFKTAAGQRSFTYRAVHIWNNLDKNLKDCSSLKIFKVALKKHLLAKDNI</sequence>
<accession>A0A6S7G4H7</accession>
<dbReference type="InterPro" id="IPR000477">
    <property type="entry name" value="RT_dom"/>
</dbReference>